<evidence type="ECO:0000256" key="1">
    <source>
        <dbReference type="SAM" id="MobiDB-lite"/>
    </source>
</evidence>
<evidence type="ECO:0000313" key="2">
    <source>
        <dbReference type="EMBL" id="KAJ5187502.1"/>
    </source>
</evidence>
<dbReference type="AlphaFoldDB" id="A0A9W9J0E5"/>
<name>A0A9W9J0E5_9EURO</name>
<reference evidence="2" key="1">
    <citation type="submission" date="2022-11" db="EMBL/GenBank/DDBJ databases">
        <authorList>
            <person name="Petersen C."/>
        </authorList>
    </citation>
    <scope>NUCLEOTIDE SEQUENCE</scope>
    <source>
        <strain evidence="2">IBT 20477</strain>
    </source>
</reference>
<dbReference type="EMBL" id="JAPQKQ010000007">
    <property type="protein sequence ID" value="KAJ5187502.1"/>
    <property type="molecule type" value="Genomic_DNA"/>
</dbReference>
<reference evidence="2" key="2">
    <citation type="journal article" date="2023" name="IMA Fungus">
        <title>Comparative genomic study of the Penicillium genus elucidates a diverse pangenome and 15 lateral gene transfer events.</title>
        <authorList>
            <person name="Petersen C."/>
            <person name="Sorensen T."/>
            <person name="Nielsen M.R."/>
            <person name="Sondergaard T.E."/>
            <person name="Sorensen J.L."/>
            <person name="Fitzpatrick D.A."/>
            <person name="Frisvad J.C."/>
            <person name="Nielsen K.L."/>
        </authorList>
    </citation>
    <scope>NUCLEOTIDE SEQUENCE</scope>
    <source>
        <strain evidence="2">IBT 20477</strain>
    </source>
</reference>
<dbReference type="OrthoDB" id="3801254at2759"/>
<accession>A0A9W9J0E5</accession>
<gene>
    <name evidence="2" type="ORF">N7449_010496</name>
</gene>
<dbReference type="Proteomes" id="UP001150942">
    <property type="component" value="Unassembled WGS sequence"/>
</dbReference>
<protein>
    <submittedName>
        <fullName evidence="2">Uncharacterized protein</fullName>
    </submittedName>
</protein>
<proteinExistence type="predicted"/>
<evidence type="ECO:0000313" key="3">
    <source>
        <dbReference type="Proteomes" id="UP001150942"/>
    </source>
</evidence>
<organism evidence="2 3">
    <name type="scientific">Penicillium cf. viridicatum</name>
    <dbReference type="NCBI Taxonomy" id="2972119"/>
    <lineage>
        <taxon>Eukaryota</taxon>
        <taxon>Fungi</taxon>
        <taxon>Dikarya</taxon>
        <taxon>Ascomycota</taxon>
        <taxon>Pezizomycotina</taxon>
        <taxon>Eurotiomycetes</taxon>
        <taxon>Eurotiomycetidae</taxon>
        <taxon>Eurotiales</taxon>
        <taxon>Aspergillaceae</taxon>
        <taxon>Penicillium</taxon>
    </lineage>
</organism>
<sequence length="131" mass="14305">MDSTKDPGGPSAGDARKRKGDVTEADTSQENWHIHFPEAFLPQDQKIEGGPIDTPKRNATIINLRGAEAAVAGYIGFQNVSQLRGSLWDDIEAETDIKFPTDEPLKYPVPVMGPLQGEGPMEPFGRAWDVT</sequence>
<feature type="region of interest" description="Disordered" evidence="1">
    <location>
        <begin position="1"/>
        <end position="33"/>
    </location>
</feature>
<keyword evidence="3" id="KW-1185">Reference proteome</keyword>
<comment type="caution">
    <text evidence="2">The sequence shown here is derived from an EMBL/GenBank/DDBJ whole genome shotgun (WGS) entry which is preliminary data.</text>
</comment>